<dbReference type="Gene3D" id="3.60.10.10">
    <property type="entry name" value="Endonuclease/exonuclease/phosphatase"/>
    <property type="match status" value="1"/>
</dbReference>
<evidence type="ECO:0000259" key="2">
    <source>
        <dbReference type="PROSITE" id="PS50878"/>
    </source>
</evidence>
<evidence type="ECO:0000259" key="3">
    <source>
        <dbReference type="PROSITE" id="PS50879"/>
    </source>
</evidence>
<dbReference type="CDD" id="cd09276">
    <property type="entry name" value="Rnase_HI_RT_non_LTR"/>
    <property type="match status" value="1"/>
</dbReference>
<dbReference type="PROSITE" id="PS50878">
    <property type="entry name" value="RT_POL"/>
    <property type="match status" value="1"/>
</dbReference>
<name>A0A5K1JX02_9APHY</name>
<dbReference type="InterPro" id="IPR036397">
    <property type="entry name" value="RNaseH_sf"/>
</dbReference>
<dbReference type="InterPro" id="IPR002156">
    <property type="entry name" value="RNaseH_domain"/>
</dbReference>
<dbReference type="Pfam" id="PF00075">
    <property type="entry name" value="RNase_H"/>
    <property type="match status" value="1"/>
</dbReference>
<evidence type="ECO:0008006" key="5">
    <source>
        <dbReference type="Google" id="ProtNLM"/>
    </source>
</evidence>
<dbReference type="SUPFAM" id="SSF56219">
    <property type="entry name" value="DNase I-like"/>
    <property type="match status" value="1"/>
</dbReference>
<reference evidence="4" key="1">
    <citation type="submission" date="2019-10" db="EMBL/GenBank/DDBJ databases">
        <authorList>
            <person name="Nor Muhammad N."/>
        </authorList>
    </citation>
    <scope>NUCLEOTIDE SEQUENCE</scope>
</reference>
<dbReference type="Pfam" id="PF00078">
    <property type="entry name" value="RVT_1"/>
    <property type="match status" value="1"/>
</dbReference>
<dbReference type="SUPFAM" id="SSF53098">
    <property type="entry name" value="Ribonuclease H-like"/>
    <property type="match status" value="1"/>
</dbReference>
<dbReference type="CDD" id="cd01650">
    <property type="entry name" value="RT_nLTR_like"/>
    <property type="match status" value="1"/>
</dbReference>
<gene>
    <name evidence="4" type="primary">I1S0Q0</name>
</gene>
<dbReference type="SUPFAM" id="SSF56672">
    <property type="entry name" value="DNA/RNA polymerases"/>
    <property type="match status" value="1"/>
</dbReference>
<dbReference type="EMBL" id="LR725539">
    <property type="protein sequence ID" value="VWO96319.1"/>
    <property type="molecule type" value="Genomic_DNA"/>
</dbReference>
<dbReference type="InterPro" id="IPR012337">
    <property type="entry name" value="RNaseH-like_sf"/>
</dbReference>
<feature type="domain" description="RNase H type-1" evidence="3">
    <location>
        <begin position="947"/>
        <end position="1093"/>
    </location>
</feature>
<accession>A0A5K1JX02</accession>
<sequence>MDPLKRTRSAFPWTVVYPDGHLNSDLPCRSVLLINTAISSNSWRPLNVPSMDVSAITLEAGGQRVHIFNLYVDGEHDRALHAVARATRRLGGSQVDGERADMLMWLGDFNRHNPAWDEPRNHHLFTRQALDRSQLLLRYLADFDLDMTLPAGLPTLEALRTRNLTRPDNVFCSSGLVDLVDRCTTAPHLRPTKTDHFPILTSLDLPLAPSTPQRRRNFREVDWNAFNAVLQDYLDAHPIAPDIRTTADFDAHLQRINAAIATAVEQEVPFTNPTPFSRRWWSKDLTALRKQKQRAGRIAHRHERDPDHPAHEEYRQIRNRYAERIKYARKDCWTSFLDDTDAHSIWAAHRFLKKGPSDGGAVRIPSLKSVADPSRILTDNEAKGEEFYSTFFLPPGPPPPHTPEHEYPPPRFEFTDISNLQVQRAIAALRAFKAPGPDGIPNEVYIHCRELLTPLLGTLFRATFHLRYYPAAWQISDTIVLRKPGKTDYTTAKAHRPIALLNCMSKILSRCVADVLVYQAETLSLLADYQFGGRAGRTTTDSIHLVTKTVKDAWRQGKVASVLFLDIKSAFPAATPERLFHNMRMLGVPKVVTDWLRRKLDGRRTRLRFDDFNSAPFDITSGIDQGCPLSVILYGFFNTPLIRSARIKGGEIAVGSMDDVALITVGRTFSETHSKLQDFFDRPGGAREWSTSHNSHFALDKFGLLNMTRRVSDMLGPELVLGDTTIAPSAHHRFLGVLVDNRLRFHQHVAMALGKGLVWVTALRRLARSQYGLAPALIRRLYLAVAIPSTLYAVDTFITPITKPDGARRSRGSVGAVNKLSRVHREAVTLITGAMRTTATDIMTAHADVLPFRLLVDKLCHRATVRMCTLPLSHPLTPHIRRAAARYVKRHRSQLHELLHTYVSPDSPTRIETMRPARHHPGMRPAARALTCDDKEDAMTQDEQWMRDHHVSVYSDGSEKDGGVGASAVLVRKGTKRRRTLRYYLGPSTEYGNYEAEIVGSIMGIELLRTEKKAVNDPSVALDNKSSIEASQQIRTRPSHYLTDYLLQRAELLRKRGTKEDVRRPQLTLRWVPGHTGVEGNELADSEAKLAAQGAANNSSAGRLPGLLRRPLPISAAKVKLAYTKALSDKAAAGWRTSVRGRRFLSTDPALPSPKYMKSIKSLARRQAAVLFQLRCGHVPLNSHLYRIGRAPAPTCPACGGAPETVLHYLLTCPAHSHARACYLSGMGRRGRDLSTLLGTPDAWQPLLRYVGATKRLAHTFGNVTPRPPSNDGPTRSQPRARATR</sequence>
<organism evidence="4">
    <name type="scientific">Ganoderma boninense</name>
    <dbReference type="NCBI Taxonomy" id="34458"/>
    <lineage>
        <taxon>Eukaryota</taxon>
        <taxon>Fungi</taxon>
        <taxon>Dikarya</taxon>
        <taxon>Basidiomycota</taxon>
        <taxon>Agaricomycotina</taxon>
        <taxon>Agaricomycetes</taxon>
        <taxon>Polyporales</taxon>
        <taxon>Polyporaceae</taxon>
        <taxon>Ganoderma</taxon>
    </lineage>
</organism>
<proteinExistence type="predicted"/>
<dbReference type="PANTHER" id="PTHR33481:SF1">
    <property type="entry name" value="ENDONUCLEASE_EXONUCLEASE_PHOSPHATASE DOMAIN-CONTAINING PROTEIN-RELATED"/>
    <property type="match status" value="1"/>
</dbReference>
<protein>
    <recommendedName>
        <fullName evidence="5">RNA-directed DNA polymerase from mobile element jockey</fullName>
    </recommendedName>
</protein>
<feature type="region of interest" description="Disordered" evidence="1">
    <location>
        <begin position="1260"/>
        <end position="1285"/>
    </location>
</feature>
<dbReference type="GO" id="GO:0004523">
    <property type="term" value="F:RNA-DNA hybrid ribonuclease activity"/>
    <property type="evidence" value="ECO:0007669"/>
    <property type="project" value="InterPro"/>
</dbReference>
<evidence type="ECO:0000313" key="4">
    <source>
        <dbReference type="EMBL" id="VWO96319.1"/>
    </source>
</evidence>
<feature type="domain" description="Reverse transcriptase" evidence="2">
    <location>
        <begin position="462"/>
        <end position="739"/>
    </location>
</feature>
<dbReference type="InterPro" id="IPR000477">
    <property type="entry name" value="RT_dom"/>
</dbReference>
<dbReference type="PANTHER" id="PTHR33481">
    <property type="entry name" value="REVERSE TRANSCRIPTASE"/>
    <property type="match status" value="1"/>
</dbReference>
<dbReference type="Gene3D" id="3.30.420.10">
    <property type="entry name" value="Ribonuclease H-like superfamily/Ribonuclease H"/>
    <property type="match status" value="1"/>
</dbReference>
<dbReference type="InterPro" id="IPR043502">
    <property type="entry name" value="DNA/RNA_pol_sf"/>
</dbReference>
<dbReference type="InterPro" id="IPR036691">
    <property type="entry name" value="Endo/exonu/phosph_ase_sf"/>
</dbReference>
<dbReference type="PROSITE" id="PS50879">
    <property type="entry name" value="RNASE_H_1"/>
    <property type="match status" value="1"/>
</dbReference>
<dbReference type="GO" id="GO:0003676">
    <property type="term" value="F:nucleic acid binding"/>
    <property type="evidence" value="ECO:0007669"/>
    <property type="project" value="InterPro"/>
</dbReference>
<evidence type="ECO:0000256" key="1">
    <source>
        <dbReference type="SAM" id="MobiDB-lite"/>
    </source>
</evidence>